<evidence type="ECO:0000313" key="1">
    <source>
        <dbReference type="EMBL" id="QNJ57094.1"/>
    </source>
</evidence>
<dbReference type="KEGG" id="vg:70080700"/>
<dbReference type="EMBL" id="MT658805">
    <property type="protein sequence ID" value="QNJ57094.1"/>
    <property type="molecule type" value="Genomic_DNA"/>
</dbReference>
<accession>A0A7G8LIM2</accession>
<dbReference type="Proteomes" id="UP000515957">
    <property type="component" value="Segment"/>
</dbReference>
<dbReference type="RefSeq" id="YP_010246164.1">
    <property type="nucleotide sequence ID" value="NC_060133.1"/>
</dbReference>
<reference evidence="1 2" key="1">
    <citation type="submission" date="2020-06" db="EMBL/GenBank/DDBJ databases">
        <authorList>
            <person name="Herren C.D."/>
            <person name="Smith Caldas M."/>
            <person name="Brooke G.M."/>
            <person name="Cabrera L.J."/>
            <person name="Caudill C.B."/>
            <person name="Ewell K.O."/>
            <person name="Haas C.L."/>
            <person name="Shapland G.L."/>
            <person name="Sitek C.J."/>
            <person name="Thompson J.S."/>
            <person name="Pollenz R.S."/>
            <person name="Garlena R.A."/>
            <person name="Russell D.A."/>
            <person name="Pope W.H."/>
            <person name="Jacobs-Sera D."/>
            <person name="Hatfull G.F."/>
        </authorList>
    </citation>
    <scope>NUCLEOTIDE SEQUENCE [LARGE SCALE GENOMIC DNA]</scope>
</reference>
<organism evidence="1 2">
    <name type="scientific">Gordonia phage Rabbitrun</name>
    <dbReference type="NCBI Taxonomy" id="2762280"/>
    <lineage>
        <taxon>Viruses</taxon>
        <taxon>Duplodnaviria</taxon>
        <taxon>Heunggongvirae</taxon>
        <taxon>Uroviricota</taxon>
        <taxon>Caudoviricetes</taxon>
        <taxon>Deeyouvirinae</taxon>
        <taxon>Nevillevirus</taxon>
        <taxon>Nevillevirus rabbitrun</taxon>
    </lineage>
</organism>
<sequence length="143" mass="16547">MYNYDHYYNMPPELREAKALVDAWDTIVASKTDLTTAKALVDNASNIQAWLDAEKRWQNNVRLWLQAEKRWEYSQTKMSKTSYAAAKRGWDEIKKYVPNFDGYSTFEQLPESLQFRYAAFAAAALEIEVPPEVKSGVQNQVVL</sequence>
<dbReference type="GeneID" id="70080700"/>
<name>A0A7G8LIM2_9CAUD</name>
<keyword evidence="2" id="KW-1185">Reference proteome</keyword>
<protein>
    <submittedName>
        <fullName evidence="1">Uncharacterized protein</fullName>
    </submittedName>
</protein>
<proteinExistence type="predicted"/>
<gene>
    <name evidence="1" type="primary">51</name>
    <name evidence="1" type="ORF">SEA_RABBITRUN_51</name>
</gene>
<evidence type="ECO:0000313" key="2">
    <source>
        <dbReference type="Proteomes" id="UP000515957"/>
    </source>
</evidence>